<dbReference type="EMBL" id="BMWZ01000001">
    <property type="protein sequence ID" value="GGZ71480.1"/>
    <property type="molecule type" value="Genomic_DNA"/>
</dbReference>
<dbReference type="Pfam" id="PF01569">
    <property type="entry name" value="PAP2"/>
    <property type="match status" value="1"/>
</dbReference>
<dbReference type="InterPro" id="IPR000326">
    <property type="entry name" value="PAP2/HPO"/>
</dbReference>
<dbReference type="SUPFAM" id="SSF48317">
    <property type="entry name" value="Acid phosphatase/Vanadium-dependent haloperoxidase"/>
    <property type="match status" value="1"/>
</dbReference>
<gene>
    <name evidence="3" type="ORF">GCM10007028_06020</name>
</gene>
<feature type="domain" description="Phosphatidic acid phosphatase type 2/haloperoxidase" evidence="2">
    <location>
        <begin position="167"/>
        <end position="270"/>
    </location>
</feature>
<feature type="signal peptide" evidence="1">
    <location>
        <begin position="1"/>
        <end position="20"/>
    </location>
</feature>
<evidence type="ECO:0000313" key="4">
    <source>
        <dbReference type="Proteomes" id="UP000636004"/>
    </source>
</evidence>
<dbReference type="Gene3D" id="1.20.144.10">
    <property type="entry name" value="Phosphatidic acid phosphatase type 2/haloperoxidase"/>
    <property type="match status" value="1"/>
</dbReference>
<dbReference type="InterPro" id="IPR036938">
    <property type="entry name" value="PAP2/HPO_sf"/>
</dbReference>
<feature type="chain" id="PRO_5037387477" description="Phosphatidic acid phosphatase type 2/haloperoxidase domain-containing protein" evidence="1">
    <location>
        <begin position="21"/>
        <end position="511"/>
    </location>
</feature>
<dbReference type="PANTHER" id="PTHR14969:SF13">
    <property type="entry name" value="AT30094P"/>
    <property type="match status" value="1"/>
</dbReference>
<accession>A0A918QWE6</accession>
<evidence type="ECO:0000259" key="2">
    <source>
        <dbReference type="SMART" id="SM00014"/>
    </source>
</evidence>
<sequence length="511" mass="57080">MRISLAFIFVLTITTGFAQYAVSPNHANSYASNYRSVTTNVLPSPKVNFSQLYLDENGNYQNNDLSAANSNLNTSSHSYMMYQDSTAVKKKWYKTDTGTSLIIAGGLITAGTIMHFNTDFKVGVKDEINRYLPDFHNAIDDYTQYIPYAAVFALDAAGIKSQHSTYRKISTIGTAIGINLIVVQGLKYSIAEPRPDGSSNNSFPSGHTATAFMGAHIFHKEYKHRSPFYSIAAYTLATFTGVMRQLNDRHWISDVFAGAGIGIGTTELAYFLNDGWWKEKGINEIEETNRVINESKPSFLGVKVGYASLVNSTDGNEPGLEAKEGFKISFEGAYFFNRNLGVGGEIGFQSFPNTISDALKQEFADEGFEVLPQSSGNRLYYFGPYYQIPFGKNIVGTKLHAGLISGPNTKIFVRENQETFDLKEDAPQEYVYADYDPKSSFSYATGIYYRRVLNKNLSVGAYFDYAWADVKYDVTYMDDFNNGNPIYFPKESKTTNYDSYSFGANVSIMLW</sequence>
<protein>
    <recommendedName>
        <fullName evidence="2">Phosphatidic acid phosphatase type 2/haloperoxidase domain-containing protein</fullName>
    </recommendedName>
</protein>
<comment type="caution">
    <text evidence="3">The sequence shown here is derived from an EMBL/GenBank/DDBJ whole genome shotgun (WGS) entry which is preliminary data.</text>
</comment>
<dbReference type="PANTHER" id="PTHR14969">
    <property type="entry name" value="SPHINGOSINE-1-PHOSPHATE PHOSPHOHYDROLASE"/>
    <property type="match status" value="1"/>
</dbReference>
<proteinExistence type="predicted"/>
<reference evidence="3" key="1">
    <citation type="journal article" date="2014" name="Int. J. Syst. Evol. Microbiol.">
        <title>Complete genome sequence of Corynebacterium casei LMG S-19264T (=DSM 44701T), isolated from a smear-ripened cheese.</title>
        <authorList>
            <consortium name="US DOE Joint Genome Institute (JGI-PGF)"/>
            <person name="Walter F."/>
            <person name="Albersmeier A."/>
            <person name="Kalinowski J."/>
            <person name="Ruckert C."/>
        </authorList>
    </citation>
    <scope>NUCLEOTIDE SEQUENCE</scope>
    <source>
        <strain evidence="3">KCTC 12710</strain>
    </source>
</reference>
<reference evidence="3" key="2">
    <citation type="submission" date="2020-09" db="EMBL/GenBank/DDBJ databases">
        <authorList>
            <person name="Sun Q."/>
            <person name="Kim S."/>
        </authorList>
    </citation>
    <scope>NUCLEOTIDE SEQUENCE</scope>
    <source>
        <strain evidence="3">KCTC 12710</strain>
    </source>
</reference>
<keyword evidence="1" id="KW-0732">Signal</keyword>
<name>A0A918QWE6_9FLAO</name>
<dbReference type="AlphaFoldDB" id="A0A918QWE6"/>
<evidence type="ECO:0000256" key="1">
    <source>
        <dbReference type="SAM" id="SignalP"/>
    </source>
</evidence>
<evidence type="ECO:0000313" key="3">
    <source>
        <dbReference type="EMBL" id="GGZ71480.1"/>
    </source>
</evidence>
<keyword evidence="4" id="KW-1185">Reference proteome</keyword>
<dbReference type="CDD" id="cd03394">
    <property type="entry name" value="PAP2_like_5"/>
    <property type="match status" value="1"/>
</dbReference>
<dbReference type="RefSeq" id="WP_189359275.1">
    <property type="nucleotide sequence ID" value="NZ_BMWZ01000001.1"/>
</dbReference>
<organism evidence="3 4">
    <name type="scientific">Algibacter mikhailovii</name>
    <dbReference type="NCBI Taxonomy" id="425498"/>
    <lineage>
        <taxon>Bacteria</taxon>
        <taxon>Pseudomonadati</taxon>
        <taxon>Bacteroidota</taxon>
        <taxon>Flavobacteriia</taxon>
        <taxon>Flavobacteriales</taxon>
        <taxon>Flavobacteriaceae</taxon>
        <taxon>Algibacter</taxon>
    </lineage>
</organism>
<dbReference type="Proteomes" id="UP000636004">
    <property type="component" value="Unassembled WGS sequence"/>
</dbReference>
<dbReference type="SMART" id="SM00014">
    <property type="entry name" value="acidPPc"/>
    <property type="match status" value="1"/>
</dbReference>